<dbReference type="InterPro" id="IPR011969">
    <property type="entry name" value="Clan_AA_Asp_peptidase_C"/>
</dbReference>
<proteinExistence type="predicted"/>
<accession>A0ABR6ZWQ6</accession>
<name>A0ABR6ZWQ6_9BURK</name>
<keyword evidence="2" id="KW-1185">Reference proteome</keyword>
<protein>
    <submittedName>
        <fullName evidence="1">TIGR02281 family clan AA aspartic protease</fullName>
        <ecNumber evidence="1">3.4.23.-</ecNumber>
    </submittedName>
</protein>
<sequence length="201" mass="21014">MLTITGSSLATDIGVVGLFPGKAILVVDGAAPKTYSVGATINGDSKLVEADRESATVVINGKRQVLIIGQAVHHSAASSGNSVILKAGDRGHFMAPAVINGVSVSMLVDTGASLIALPASEAVKMGLKYKEGRPGRANTAGGLVDTYLVKIDTIKIGDVELHQVEASVIEKGLTIPLLGMSFLNRMEMRREGDQMTLTKRF</sequence>
<organism evidence="1 2">
    <name type="scientific">Undibacterium hunanense</name>
    <dbReference type="NCBI Taxonomy" id="2762292"/>
    <lineage>
        <taxon>Bacteria</taxon>
        <taxon>Pseudomonadati</taxon>
        <taxon>Pseudomonadota</taxon>
        <taxon>Betaproteobacteria</taxon>
        <taxon>Burkholderiales</taxon>
        <taxon>Oxalobacteraceae</taxon>
        <taxon>Undibacterium</taxon>
    </lineage>
</organism>
<gene>
    <name evidence="1" type="ORF">H8L32_22805</name>
</gene>
<dbReference type="Proteomes" id="UP000650424">
    <property type="component" value="Unassembled WGS sequence"/>
</dbReference>
<evidence type="ECO:0000313" key="2">
    <source>
        <dbReference type="Proteomes" id="UP000650424"/>
    </source>
</evidence>
<keyword evidence="1" id="KW-0378">Hydrolase</keyword>
<dbReference type="InterPro" id="IPR021109">
    <property type="entry name" value="Peptidase_aspartic_dom_sf"/>
</dbReference>
<dbReference type="GO" id="GO:0006508">
    <property type="term" value="P:proteolysis"/>
    <property type="evidence" value="ECO:0007669"/>
    <property type="project" value="UniProtKB-KW"/>
</dbReference>
<dbReference type="GO" id="GO:0008233">
    <property type="term" value="F:peptidase activity"/>
    <property type="evidence" value="ECO:0007669"/>
    <property type="project" value="UniProtKB-KW"/>
</dbReference>
<dbReference type="InterPro" id="IPR034122">
    <property type="entry name" value="Retropepsin-like_bacterial"/>
</dbReference>
<dbReference type="InterPro" id="IPR001969">
    <property type="entry name" value="Aspartic_peptidase_AS"/>
</dbReference>
<dbReference type="SUPFAM" id="SSF50630">
    <property type="entry name" value="Acid proteases"/>
    <property type="match status" value="1"/>
</dbReference>
<dbReference type="PROSITE" id="PS00141">
    <property type="entry name" value="ASP_PROTEASE"/>
    <property type="match status" value="1"/>
</dbReference>
<reference evidence="1 2" key="1">
    <citation type="submission" date="2020-08" db="EMBL/GenBank/DDBJ databases">
        <title>Novel species isolated from subtropical streams in China.</title>
        <authorList>
            <person name="Lu H."/>
        </authorList>
    </citation>
    <scope>NUCLEOTIDE SEQUENCE [LARGE SCALE GENOMIC DNA]</scope>
    <source>
        <strain evidence="1 2">CY18W</strain>
    </source>
</reference>
<dbReference type="NCBIfam" id="TIGR02281">
    <property type="entry name" value="clan_AA_DTGA"/>
    <property type="match status" value="1"/>
</dbReference>
<keyword evidence="1" id="KW-0645">Protease</keyword>
<dbReference type="EC" id="3.4.23.-" evidence="1"/>
<dbReference type="Gene3D" id="2.40.70.10">
    <property type="entry name" value="Acid Proteases"/>
    <property type="match status" value="1"/>
</dbReference>
<comment type="caution">
    <text evidence="1">The sequence shown here is derived from an EMBL/GenBank/DDBJ whole genome shotgun (WGS) entry which is preliminary data.</text>
</comment>
<evidence type="ECO:0000313" key="1">
    <source>
        <dbReference type="EMBL" id="MBC3920312.1"/>
    </source>
</evidence>
<dbReference type="CDD" id="cd05483">
    <property type="entry name" value="retropepsin_like_bacteria"/>
    <property type="match status" value="1"/>
</dbReference>
<dbReference type="Pfam" id="PF13975">
    <property type="entry name" value="gag-asp_proteas"/>
    <property type="match status" value="1"/>
</dbReference>
<dbReference type="EMBL" id="JACOGF010000015">
    <property type="protein sequence ID" value="MBC3920312.1"/>
    <property type="molecule type" value="Genomic_DNA"/>
</dbReference>